<dbReference type="Proteomes" id="UP000321947">
    <property type="component" value="Unassembled WGS sequence"/>
</dbReference>
<evidence type="ECO:0000313" key="1">
    <source>
        <dbReference type="EMBL" id="KAA0040308.1"/>
    </source>
</evidence>
<evidence type="ECO:0000313" key="2">
    <source>
        <dbReference type="EMBL" id="TYK23397.1"/>
    </source>
</evidence>
<gene>
    <name evidence="2" type="ORF">E5676_scaffold142G004630</name>
    <name evidence="1" type="ORF">E6C27_scaffold460G00090</name>
</gene>
<proteinExistence type="predicted"/>
<reference evidence="3 4" key="1">
    <citation type="submission" date="2019-08" db="EMBL/GenBank/DDBJ databases">
        <title>Draft genome sequences of two oriental melons (Cucumis melo L. var makuwa).</title>
        <authorList>
            <person name="Kwon S.-Y."/>
        </authorList>
    </citation>
    <scope>NUCLEOTIDE SEQUENCE [LARGE SCALE GENOMIC DNA]</scope>
    <source>
        <strain evidence="4">cv. Chang Bougi</strain>
        <strain evidence="3">cv. SW 3</strain>
        <tissue evidence="2">Leaf</tissue>
    </source>
</reference>
<name>A0A5D3DIE5_CUCMM</name>
<evidence type="ECO:0000313" key="4">
    <source>
        <dbReference type="Proteomes" id="UP000321947"/>
    </source>
</evidence>
<dbReference type="EMBL" id="SSTD01004586">
    <property type="protein sequence ID" value="TYK23397.1"/>
    <property type="molecule type" value="Genomic_DNA"/>
</dbReference>
<organism evidence="2 4">
    <name type="scientific">Cucumis melo var. makuwa</name>
    <name type="common">Oriental melon</name>
    <dbReference type="NCBI Taxonomy" id="1194695"/>
    <lineage>
        <taxon>Eukaryota</taxon>
        <taxon>Viridiplantae</taxon>
        <taxon>Streptophyta</taxon>
        <taxon>Embryophyta</taxon>
        <taxon>Tracheophyta</taxon>
        <taxon>Spermatophyta</taxon>
        <taxon>Magnoliopsida</taxon>
        <taxon>eudicotyledons</taxon>
        <taxon>Gunneridae</taxon>
        <taxon>Pentapetalae</taxon>
        <taxon>rosids</taxon>
        <taxon>fabids</taxon>
        <taxon>Cucurbitales</taxon>
        <taxon>Cucurbitaceae</taxon>
        <taxon>Benincaseae</taxon>
        <taxon>Cucumis</taxon>
    </lineage>
</organism>
<dbReference type="EMBL" id="SSTE01017567">
    <property type="protein sequence ID" value="KAA0040308.1"/>
    <property type="molecule type" value="Genomic_DNA"/>
</dbReference>
<sequence length="86" mass="9592">MFCSKEIFVNVTSPRCSREFATAPLLSRYKVATYSSSIVESAIQDCFMLLHTTAPPFRVITYPDVDFLASLSGENQSQCIQKGSYP</sequence>
<dbReference type="Proteomes" id="UP000321393">
    <property type="component" value="Unassembled WGS sequence"/>
</dbReference>
<protein>
    <submittedName>
        <fullName evidence="2">Uncharacterized protein</fullName>
    </submittedName>
</protein>
<dbReference type="OrthoDB" id="1749943at2759"/>
<comment type="caution">
    <text evidence="2">The sequence shown here is derived from an EMBL/GenBank/DDBJ whole genome shotgun (WGS) entry which is preliminary data.</text>
</comment>
<dbReference type="AlphaFoldDB" id="A0A5D3DIE5"/>
<evidence type="ECO:0000313" key="3">
    <source>
        <dbReference type="Proteomes" id="UP000321393"/>
    </source>
</evidence>
<accession>A0A5D3DIE5</accession>